<dbReference type="RefSeq" id="WP_184669896.1">
    <property type="nucleotide sequence ID" value="NZ_BAABAI010000005.1"/>
</dbReference>
<sequence length="270" mass="28919">MTDPVGIRAVSRELIAADGRLGARNVVDRAVRAAWSAGPPTADRERCAALAELFEVAGWIAYDAERQDDAARLDDRALVLARLAGDRAMENLVKLNMSLRAAHVGRYGDAVALARSVVGGGSRVRTLCLIREARAHSKAGSEAAVGLMRGARAHFLDGPGAREPDWAWWIDDLELDGHHAGALLDLGRPGAALPLLHRVVEAMGGTDQPNYRVIWQVRLVEALLAVGDRAEAEAVLERLPAIGSARALRSLRSLLGAGAYREVVSRNPVT</sequence>
<protein>
    <submittedName>
        <fullName evidence="1">Uncharacterized protein</fullName>
    </submittedName>
</protein>
<keyword evidence="2" id="KW-1185">Reference proteome</keyword>
<gene>
    <name evidence="1" type="ORF">F4559_003446</name>
</gene>
<accession>A0A7W7T4Y2</accession>
<reference evidence="1 2" key="1">
    <citation type="submission" date="2020-08" db="EMBL/GenBank/DDBJ databases">
        <title>Sequencing the genomes of 1000 actinobacteria strains.</title>
        <authorList>
            <person name="Klenk H.-P."/>
        </authorList>
    </citation>
    <scope>NUCLEOTIDE SEQUENCE [LARGE SCALE GENOMIC DNA]</scope>
    <source>
        <strain evidence="1 2">DSM 45084</strain>
    </source>
</reference>
<evidence type="ECO:0000313" key="1">
    <source>
        <dbReference type="EMBL" id="MBB4966087.1"/>
    </source>
</evidence>
<dbReference type="EMBL" id="JACHJS010000001">
    <property type="protein sequence ID" value="MBB4966087.1"/>
    <property type="molecule type" value="Genomic_DNA"/>
</dbReference>
<proteinExistence type="predicted"/>
<organism evidence="1 2">
    <name type="scientific">Saccharothrix violaceirubra</name>
    <dbReference type="NCBI Taxonomy" id="413306"/>
    <lineage>
        <taxon>Bacteria</taxon>
        <taxon>Bacillati</taxon>
        <taxon>Actinomycetota</taxon>
        <taxon>Actinomycetes</taxon>
        <taxon>Pseudonocardiales</taxon>
        <taxon>Pseudonocardiaceae</taxon>
        <taxon>Saccharothrix</taxon>
    </lineage>
</organism>
<evidence type="ECO:0000313" key="2">
    <source>
        <dbReference type="Proteomes" id="UP000542674"/>
    </source>
</evidence>
<name>A0A7W7T4Y2_9PSEU</name>
<dbReference type="Proteomes" id="UP000542674">
    <property type="component" value="Unassembled WGS sequence"/>
</dbReference>
<comment type="caution">
    <text evidence="1">The sequence shown here is derived from an EMBL/GenBank/DDBJ whole genome shotgun (WGS) entry which is preliminary data.</text>
</comment>
<dbReference type="AlphaFoldDB" id="A0A7W7T4Y2"/>
<dbReference type="Pfam" id="PF14559">
    <property type="entry name" value="TPR_19"/>
    <property type="match status" value="1"/>
</dbReference>